<dbReference type="Pfam" id="PF00651">
    <property type="entry name" value="BTB"/>
    <property type="match status" value="1"/>
</dbReference>
<dbReference type="EMBL" id="CAGKOT010000010">
    <property type="protein sequence ID" value="CAB5356724.1"/>
    <property type="molecule type" value="Genomic_DNA"/>
</dbReference>
<evidence type="ECO:0000313" key="3">
    <source>
        <dbReference type="EMBL" id="CAB5356724.1"/>
    </source>
</evidence>
<name>A0A915Z137_9GLOM</name>
<sequence>MMRGYSLKKDLRLLINNPKYSDVEILCEDKKKLFGCRAILAARSEVFDRLLYNGMKETYENQISFPNINSSGMEIILEYIYTGSINEESLTKDNTIEAFYAADYFQLPDLQDFIMIVFKSTMERNYRENYSPELLSKVAEIMPISEDNILLNLLVESVATIPLNTIEFGRLSIKALQYLLSCTYDKEKPFVTPEYEVFRYSAIVAAKQVSNDAYVTLVEILPTLEQIKESTEIENRIIVDRQKVSKQLEPLVKFIDFRRINAQILANIIEPLEIIPIETILSVYRHLALLNKLDLSNTRGKPQPIFDFDETACGSKLIIEDNCKVVQASNGCDRHQSVRSKMMLENGGVYEWDVIIEKHCGTVWVGVCATENFNYEKFAGHQPTGWVLGSNGNCYNSSYKLDYCPSFKNEGAKITVHLDMDKRTCAFTVNGTKYYVSGWNNLPSKLYPVVSLNYPGRFRIQPHQKNQHMIETLYR</sequence>
<evidence type="ECO:0000259" key="2">
    <source>
        <dbReference type="PROSITE" id="PS50188"/>
    </source>
</evidence>
<gene>
    <name evidence="3" type="ORF">CHRIB12_LOCUS6516</name>
</gene>
<dbReference type="AlphaFoldDB" id="A0A915Z137"/>
<comment type="caution">
    <text evidence="3">The sequence shown here is derived from an EMBL/GenBank/DDBJ whole genome shotgun (WGS) entry which is preliminary data.</text>
</comment>
<dbReference type="PROSITE" id="PS50097">
    <property type="entry name" value="BTB"/>
    <property type="match status" value="1"/>
</dbReference>
<reference evidence="3" key="1">
    <citation type="submission" date="2020-05" db="EMBL/GenBank/DDBJ databases">
        <authorList>
            <person name="Rincon C."/>
            <person name="Sanders R I."/>
            <person name="Robbins C."/>
            <person name="Chaturvedi A."/>
        </authorList>
    </citation>
    <scope>NUCLEOTIDE SEQUENCE</scope>
    <source>
        <strain evidence="3">CHB12</strain>
    </source>
</reference>
<feature type="domain" description="B30.2/SPRY" evidence="2">
    <location>
        <begin position="285"/>
        <end position="469"/>
    </location>
</feature>
<dbReference type="VEuPathDB" id="FungiDB:RhiirFUN_010619"/>
<organism evidence="3 4">
    <name type="scientific">Rhizophagus irregularis</name>
    <dbReference type="NCBI Taxonomy" id="588596"/>
    <lineage>
        <taxon>Eukaryota</taxon>
        <taxon>Fungi</taxon>
        <taxon>Fungi incertae sedis</taxon>
        <taxon>Mucoromycota</taxon>
        <taxon>Glomeromycotina</taxon>
        <taxon>Glomeromycetes</taxon>
        <taxon>Glomerales</taxon>
        <taxon>Glomeraceae</taxon>
        <taxon>Rhizophagus</taxon>
    </lineage>
</organism>
<dbReference type="SMART" id="SM00225">
    <property type="entry name" value="BTB"/>
    <property type="match status" value="1"/>
</dbReference>
<dbReference type="SMART" id="SM00449">
    <property type="entry name" value="SPRY"/>
    <property type="match status" value="1"/>
</dbReference>
<dbReference type="OrthoDB" id="684045at2759"/>
<dbReference type="InterPro" id="IPR051481">
    <property type="entry name" value="BTB-POZ/Galectin-3-binding"/>
</dbReference>
<accession>A0A915Z137</accession>
<proteinExistence type="predicted"/>
<dbReference type="PROSITE" id="PS50188">
    <property type="entry name" value="B302_SPRY"/>
    <property type="match status" value="1"/>
</dbReference>
<dbReference type="Pfam" id="PF00622">
    <property type="entry name" value="SPRY"/>
    <property type="match status" value="1"/>
</dbReference>
<dbReference type="InterPro" id="IPR003877">
    <property type="entry name" value="SPRY_dom"/>
</dbReference>
<dbReference type="CDD" id="cd11709">
    <property type="entry name" value="SPRY"/>
    <property type="match status" value="1"/>
</dbReference>
<evidence type="ECO:0000313" key="4">
    <source>
        <dbReference type="Proteomes" id="UP000684084"/>
    </source>
</evidence>
<evidence type="ECO:0000259" key="1">
    <source>
        <dbReference type="PROSITE" id="PS50097"/>
    </source>
</evidence>
<dbReference type="Proteomes" id="UP000684084">
    <property type="component" value="Unassembled WGS sequence"/>
</dbReference>
<dbReference type="InterPro" id="IPR000210">
    <property type="entry name" value="BTB/POZ_dom"/>
</dbReference>
<dbReference type="InterPro" id="IPR001870">
    <property type="entry name" value="B30.2/SPRY"/>
</dbReference>
<feature type="domain" description="BTB" evidence="1">
    <location>
        <begin position="21"/>
        <end position="89"/>
    </location>
</feature>
<dbReference type="PANTHER" id="PTHR24410:SF23">
    <property type="entry name" value="BTB DOMAIN-CONTAINING PROTEIN-RELATED"/>
    <property type="match status" value="1"/>
</dbReference>
<dbReference type="PANTHER" id="PTHR24410">
    <property type="entry name" value="HL07962P-RELATED"/>
    <property type="match status" value="1"/>
</dbReference>
<protein>
    <recommendedName>
        <fullName evidence="5">Btb/poz domain containing protein</fullName>
    </recommendedName>
</protein>
<evidence type="ECO:0008006" key="5">
    <source>
        <dbReference type="Google" id="ProtNLM"/>
    </source>
</evidence>